<evidence type="ECO:0000313" key="1">
    <source>
        <dbReference type="EMBL" id="BAM18532.1"/>
    </source>
</evidence>
<name>I4DKU2_PAPXU</name>
<dbReference type="AlphaFoldDB" id="I4DKU2"/>
<reference evidence="1" key="1">
    <citation type="journal article" date="2012" name="BMC Biol.">
        <title>Comprehensive microarray-based analysis for stage-specific larval camouflage pattern-associated genes in the swallowtail butterfly, Papilio xuthus.</title>
        <authorList>
            <person name="Futahashi R."/>
            <person name="Shirataki H."/>
            <person name="Narita T."/>
            <person name="Mita K."/>
            <person name="Fujiwara H."/>
        </authorList>
    </citation>
    <scope>NUCLEOTIDE SEQUENCE</scope>
    <source>
        <tissue evidence="1">Epidermis</tissue>
    </source>
</reference>
<sequence>MVAPSVGSNVKKLIKKSLSSGQNCESKPFPDPLERTQKISSKSVQSFERSSVTYTLTEELYIKMYYFIHLSNN</sequence>
<dbReference type="EMBL" id="AK401910">
    <property type="protein sequence ID" value="BAM18532.1"/>
    <property type="molecule type" value="mRNA"/>
</dbReference>
<proteinExistence type="evidence at transcript level"/>
<organism evidence="1">
    <name type="scientific">Papilio xuthus</name>
    <name type="common">Asian swallowtail butterfly</name>
    <dbReference type="NCBI Taxonomy" id="66420"/>
    <lineage>
        <taxon>Eukaryota</taxon>
        <taxon>Metazoa</taxon>
        <taxon>Ecdysozoa</taxon>
        <taxon>Arthropoda</taxon>
        <taxon>Hexapoda</taxon>
        <taxon>Insecta</taxon>
        <taxon>Pterygota</taxon>
        <taxon>Neoptera</taxon>
        <taxon>Endopterygota</taxon>
        <taxon>Lepidoptera</taxon>
        <taxon>Glossata</taxon>
        <taxon>Ditrysia</taxon>
        <taxon>Papilionoidea</taxon>
        <taxon>Papilionidae</taxon>
        <taxon>Papilioninae</taxon>
        <taxon>Papilio</taxon>
    </lineage>
</organism>
<protein>
    <submittedName>
        <fullName evidence="1">Uncharacterized protein</fullName>
    </submittedName>
</protein>
<accession>I4DKU2</accession>